<evidence type="ECO:0000259" key="10">
    <source>
        <dbReference type="Pfam" id="PF08264"/>
    </source>
</evidence>
<evidence type="ECO:0000256" key="4">
    <source>
        <dbReference type="ARBA" id="ARBA00022741"/>
    </source>
</evidence>
<evidence type="ECO:0000256" key="5">
    <source>
        <dbReference type="ARBA" id="ARBA00022840"/>
    </source>
</evidence>
<evidence type="ECO:0000256" key="2">
    <source>
        <dbReference type="ARBA" id="ARBA00013164"/>
    </source>
</evidence>
<dbReference type="SUPFAM" id="SSF52374">
    <property type="entry name" value="Nucleotidylyl transferase"/>
    <property type="match status" value="1"/>
</dbReference>
<dbReference type="AlphaFoldDB" id="B3T4Q8"/>
<dbReference type="Pfam" id="PF08264">
    <property type="entry name" value="Anticodon_1"/>
    <property type="match status" value="1"/>
</dbReference>
<keyword evidence="6" id="KW-0648">Protein biosynthesis</keyword>
<keyword evidence="3" id="KW-0436">Ligase</keyword>
<feature type="domain" description="Aminoacyl-tRNA synthetase class Ia" evidence="9">
    <location>
        <begin position="270"/>
        <end position="769"/>
    </location>
</feature>
<evidence type="ECO:0000256" key="6">
    <source>
        <dbReference type="ARBA" id="ARBA00022917"/>
    </source>
</evidence>
<dbReference type="InterPro" id="IPR013155">
    <property type="entry name" value="M/V/L/I-tRNA-synth_anticd-bd"/>
</dbReference>
<dbReference type="PANTHER" id="PTHR45794">
    <property type="entry name" value="LEUCYL-TRNA SYNTHETASE"/>
    <property type="match status" value="1"/>
</dbReference>
<evidence type="ECO:0000259" key="9">
    <source>
        <dbReference type="Pfam" id="PF00133"/>
    </source>
</evidence>
<proteinExistence type="inferred from homology"/>
<dbReference type="InterPro" id="IPR009080">
    <property type="entry name" value="tRNAsynth_Ia_anticodon-bd"/>
</dbReference>
<evidence type="ECO:0000256" key="3">
    <source>
        <dbReference type="ARBA" id="ARBA00022598"/>
    </source>
</evidence>
<dbReference type="Gene3D" id="1.10.10.720">
    <property type="entry name" value="leucyl-tRNA synthetase"/>
    <property type="match status" value="1"/>
</dbReference>
<evidence type="ECO:0000256" key="8">
    <source>
        <dbReference type="ARBA" id="ARBA00030520"/>
    </source>
</evidence>
<dbReference type="SUPFAM" id="SSF47323">
    <property type="entry name" value="Anticodon-binding domain of a subclass of class I aminoacyl-tRNA synthetases"/>
    <property type="match status" value="1"/>
</dbReference>
<dbReference type="SUPFAM" id="SSF50677">
    <property type="entry name" value="ValRS/IleRS/LeuRS editing domain"/>
    <property type="match status" value="1"/>
</dbReference>
<evidence type="ECO:0000256" key="1">
    <source>
        <dbReference type="ARBA" id="ARBA00005594"/>
    </source>
</evidence>
<dbReference type="NCBIfam" id="NF008957">
    <property type="entry name" value="PRK12300.1"/>
    <property type="match status" value="1"/>
</dbReference>
<dbReference type="Gene3D" id="3.40.50.620">
    <property type="entry name" value="HUPs"/>
    <property type="match status" value="1"/>
</dbReference>
<dbReference type="GO" id="GO:0002161">
    <property type="term" value="F:aminoacyl-tRNA deacylase activity"/>
    <property type="evidence" value="ECO:0007669"/>
    <property type="project" value="InterPro"/>
</dbReference>
<dbReference type="NCBIfam" id="TIGR00395">
    <property type="entry name" value="leuS_arch"/>
    <property type="match status" value="1"/>
</dbReference>
<dbReference type="InterPro" id="IPR004493">
    <property type="entry name" value="Leu-tRNA-synth_Ia_arc/euk"/>
</dbReference>
<accession>B3T4Q8</accession>
<dbReference type="GO" id="GO:0004823">
    <property type="term" value="F:leucine-tRNA ligase activity"/>
    <property type="evidence" value="ECO:0007669"/>
    <property type="project" value="UniProtKB-EC"/>
</dbReference>
<dbReference type="PANTHER" id="PTHR45794:SF1">
    <property type="entry name" value="LEUCINE--TRNA LIGASE, CYTOPLASMIC"/>
    <property type="match status" value="1"/>
</dbReference>
<feature type="domain" description="Aminoacyl-tRNA synthetase class Ia" evidence="9">
    <location>
        <begin position="831"/>
        <end position="919"/>
    </location>
</feature>
<dbReference type="InterPro" id="IPR014729">
    <property type="entry name" value="Rossmann-like_a/b/a_fold"/>
</dbReference>
<organism evidence="11">
    <name type="scientific">uncultured marine microorganism HF4000_ANIW137J11</name>
    <dbReference type="NCBI Taxonomy" id="455532"/>
    <lineage>
        <taxon>unclassified sequences</taxon>
        <taxon>environmental samples</taxon>
    </lineage>
</organism>
<dbReference type="EC" id="6.1.1.4" evidence="2"/>
<evidence type="ECO:0000313" key="11">
    <source>
        <dbReference type="EMBL" id="ABZ07567.1"/>
    </source>
</evidence>
<dbReference type="InterPro" id="IPR002300">
    <property type="entry name" value="aa-tRNA-synth_Ia"/>
</dbReference>
<keyword evidence="4" id="KW-0547">Nucleotide-binding</keyword>
<dbReference type="GO" id="GO:0005524">
    <property type="term" value="F:ATP binding"/>
    <property type="evidence" value="ECO:0007669"/>
    <property type="project" value="UniProtKB-KW"/>
</dbReference>
<dbReference type="Gene3D" id="3.90.740.10">
    <property type="entry name" value="Valyl/Leucyl/Isoleucyl-tRNA synthetase, editing domain"/>
    <property type="match status" value="1"/>
</dbReference>
<dbReference type="PROSITE" id="PS00178">
    <property type="entry name" value="AA_TRNA_LIGASE_I"/>
    <property type="match status" value="1"/>
</dbReference>
<feature type="domain" description="Methionyl/Valyl/Leucyl/Isoleucyl-tRNA synthetase anticodon-binding" evidence="10">
    <location>
        <begin position="959"/>
        <end position="1069"/>
    </location>
</feature>
<dbReference type="Pfam" id="PF00133">
    <property type="entry name" value="tRNA-synt_1"/>
    <property type="match status" value="2"/>
</dbReference>
<comment type="similarity">
    <text evidence="1">Belongs to the class-I aminoacyl-tRNA synthetase family.</text>
</comment>
<dbReference type="Gene3D" id="3.30.2320.20">
    <property type="entry name" value="Class I aminoacyl-tRNA synthetases (RS)"/>
    <property type="match status" value="1"/>
</dbReference>
<evidence type="ECO:0000256" key="7">
    <source>
        <dbReference type="ARBA" id="ARBA00023146"/>
    </source>
</evidence>
<keyword evidence="7 11" id="KW-0030">Aminoacyl-tRNA synthetase</keyword>
<protein>
    <recommendedName>
        <fullName evidence="2">leucine--tRNA ligase</fullName>
        <ecNumber evidence="2">6.1.1.4</ecNumber>
    </recommendedName>
    <alternativeName>
        <fullName evidence="8">Leucyl-tRNA synthetase</fullName>
    </alternativeName>
</protein>
<gene>
    <name evidence="11" type="ORF">ALOHA_HF4000ANIW137J11ctg1g21</name>
</gene>
<dbReference type="InterPro" id="IPR009008">
    <property type="entry name" value="Val/Leu/Ile-tRNA-synth_edit"/>
</dbReference>
<reference evidence="11" key="1">
    <citation type="journal article" date="2008" name="ISME J.">
        <title>Genomic patterns of recombination, clonal divergence and environment in marine microbial populations.</title>
        <authorList>
            <person name="Konstantinidis K.T."/>
            <person name="Delong E.F."/>
        </authorList>
    </citation>
    <scope>NUCLEOTIDE SEQUENCE</scope>
</reference>
<sequence>MLELDFTFLDRRVVPLVAVDVELDSREVAVELLEPQIDFKEVKYFLEALTIVEPAAAARVEVRPVDNRHQPAHPLAELGDFAQRAEEVRPPRQLDTDARAEVVLQVVVAQLAVDWHQRLDGLARGVVVVGADVGDDGARAEAGANFAGELQELVRLVAHVAVAEEVHVVGRVNRHVDVERVGNLAQLLEVVHLVDCAAAHQLDFHRVQSQRVDVLDAVADGASLARKRYPRWPEANHGSARETGFYFTCWPFYNGVSTAAAVSAPAREAKWQQRWAAERLFEAEPDPGREKYFVNFPYPYVNGYPHLGHGFTLLRAEMMARYQRMRGRNVLWPFAFHCTGTPIAAAAQRVAEREPGQLRALEQMGITGALAESLAEPQAWFEHFPSRFQEDLQSLGLAVDWRRSFITTDQNPAYDTFIRWQFNRLREGGYLRKGSFPVVWCPERETVVGDHDRVSGEGETPQEYCLLKFRGPEGTLVAATLRPETVFGQTNLWVDGSGTYARARVDGEVWVCSLQMPAKLRLQGHEVEELGTIAGRELIGQRFAAPGTDRELVVLPADFCDAAIGSGIVTSVPSDAPDDWQGLADLQESATLCAEWGLDHEYIKEIEPLAIIDSGELGTVPAPELCRQMGVRDQHDRAPLEEAKQQLYLHSFQHGTMLDSVGMGCAGLSVDVAREKVRAALIASGDAARYYELTGPARSRWLTDCTVKIVEDQWFLKYGDEAWTARTREALGAMTLFPRKARAQFEHVLGWLRDWACAREQGLGTRLPWDDKWVIESLSDSTIYMAYYTVAHHVNSLPAAKLGEELFEALFGDGDPGAVPGIDAKQVEAWRTEFEYWYPYDLRVSGKDLIQNHLSFSLFNHTAVFSRDKWPRGFAVNGWVLVNGEKMSKSRGNFYTIRQLIDRYGADATRLTLCNSGEGLDDPNWEASFADTAGRKLERWLRFVAEQAGSGRDEPHPSDDWFAAMLSQAAHDARCACDRMRFRTAMRRLFFELPRHYRWYLRRGGEPRRDLLHDYLSAVTRGLAPIVPHLAEEAWELLGGDGFASEAPYPDGEPAPATLLRGEELVQRTHADIEAILKVARIESPQAITLLVAPDWKWQAVGLAAGLADERGRVELQPLMKAAMAALPAAVRKEAAAFLKRWVMQEIPAQGPGWAARYAERLDEATVLEQASDFLAATFGCEVAVAAAGDAIGEAADKARQAAPLRPAIFVK</sequence>
<keyword evidence="5" id="KW-0067">ATP-binding</keyword>
<dbReference type="InterPro" id="IPR001412">
    <property type="entry name" value="aa-tRNA-synth_I_CS"/>
</dbReference>
<dbReference type="Gene3D" id="1.10.730.10">
    <property type="entry name" value="Isoleucyl-tRNA Synthetase, Domain 1"/>
    <property type="match status" value="1"/>
</dbReference>
<name>B3T4Q8_9ZZZZ</name>
<dbReference type="EMBL" id="EU016603">
    <property type="protein sequence ID" value="ABZ07567.1"/>
    <property type="molecule type" value="Genomic_DNA"/>
</dbReference>